<dbReference type="EMBL" id="CP032829">
    <property type="protein sequence ID" value="AYJ87858.1"/>
    <property type="molecule type" value="Genomic_DNA"/>
</dbReference>
<evidence type="ECO:0000313" key="9">
    <source>
        <dbReference type="Proteomes" id="UP000276254"/>
    </source>
</evidence>
<dbReference type="CDD" id="cd03426">
    <property type="entry name" value="NUDIX_CoAse_Nudt7"/>
    <property type="match status" value="1"/>
</dbReference>
<dbReference type="InterPro" id="IPR045121">
    <property type="entry name" value="CoAse"/>
</dbReference>
<keyword evidence="3" id="KW-0479">Metal-binding</keyword>
<keyword evidence="6" id="KW-0464">Manganese</keyword>
<dbReference type="RefSeq" id="WP_121155660.1">
    <property type="nucleotide sequence ID" value="NZ_CP032829.1"/>
</dbReference>
<dbReference type="Pfam" id="PF00293">
    <property type="entry name" value="NUDIX"/>
    <property type="match status" value="1"/>
</dbReference>
<name>A0A494TQW5_SPHPE</name>
<comment type="cofactor">
    <cofactor evidence="2">
        <name>Mg(2+)</name>
        <dbReference type="ChEBI" id="CHEBI:18420"/>
    </cofactor>
</comment>
<evidence type="ECO:0000256" key="6">
    <source>
        <dbReference type="ARBA" id="ARBA00023211"/>
    </source>
</evidence>
<dbReference type="PROSITE" id="PS51462">
    <property type="entry name" value="NUDIX"/>
    <property type="match status" value="1"/>
</dbReference>
<evidence type="ECO:0000259" key="7">
    <source>
        <dbReference type="PROSITE" id="PS51462"/>
    </source>
</evidence>
<dbReference type="GO" id="GO:0046872">
    <property type="term" value="F:metal ion binding"/>
    <property type="evidence" value="ECO:0007669"/>
    <property type="project" value="UniProtKB-KW"/>
</dbReference>
<dbReference type="Gene3D" id="3.90.79.10">
    <property type="entry name" value="Nucleoside Triphosphate Pyrophosphohydrolase"/>
    <property type="match status" value="1"/>
</dbReference>
<organism evidence="8 9">
    <name type="scientific">Sphingomonas paeninsulae</name>
    <dbReference type="NCBI Taxonomy" id="2319844"/>
    <lineage>
        <taxon>Bacteria</taxon>
        <taxon>Pseudomonadati</taxon>
        <taxon>Pseudomonadota</taxon>
        <taxon>Alphaproteobacteria</taxon>
        <taxon>Sphingomonadales</taxon>
        <taxon>Sphingomonadaceae</taxon>
        <taxon>Sphingomonas</taxon>
    </lineage>
</organism>
<evidence type="ECO:0000256" key="3">
    <source>
        <dbReference type="ARBA" id="ARBA00022723"/>
    </source>
</evidence>
<evidence type="ECO:0000256" key="5">
    <source>
        <dbReference type="ARBA" id="ARBA00022842"/>
    </source>
</evidence>
<keyword evidence="9" id="KW-1185">Reference proteome</keyword>
<evidence type="ECO:0000256" key="1">
    <source>
        <dbReference type="ARBA" id="ARBA00001936"/>
    </source>
</evidence>
<comment type="cofactor">
    <cofactor evidence="1">
        <name>Mn(2+)</name>
        <dbReference type="ChEBI" id="CHEBI:29035"/>
    </cofactor>
</comment>
<evidence type="ECO:0000313" key="8">
    <source>
        <dbReference type="EMBL" id="AYJ87858.1"/>
    </source>
</evidence>
<keyword evidence="5" id="KW-0460">Magnesium</keyword>
<dbReference type="Proteomes" id="UP000276254">
    <property type="component" value="Chromosome"/>
</dbReference>
<gene>
    <name evidence="8" type="ORF">D3Y57_08805</name>
</gene>
<dbReference type="InterPro" id="IPR015797">
    <property type="entry name" value="NUDIX_hydrolase-like_dom_sf"/>
</dbReference>
<dbReference type="InterPro" id="IPR000086">
    <property type="entry name" value="NUDIX_hydrolase_dom"/>
</dbReference>
<evidence type="ECO:0000256" key="2">
    <source>
        <dbReference type="ARBA" id="ARBA00001946"/>
    </source>
</evidence>
<dbReference type="KEGG" id="spha:D3Y57_08805"/>
<evidence type="ECO:0000256" key="4">
    <source>
        <dbReference type="ARBA" id="ARBA00022801"/>
    </source>
</evidence>
<feature type="domain" description="Nudix hydrolase" evidence="7">
    <location>
        <begin position="9"/>
        <end position="140"/>
    </location>
</feature>
<keyword evidence="4" id="KW-0378">Hydrolase</keyword>
<accession>A0A494TQW5</accession>
<proteinExistence type="predicted"/>
<dbReference type="PANTHER" id="PTHR12992:SF11">
    <property type="entry name" value="MITOCHONDRIAL COENZYME A DIPHOSPHATASE NUDT8"/>
    <property type="match status" value="1"/>
</dbReference>
<protein>
    <submittedName>
        <fullName evidence="8">CoA pyrophosphatase</fullName>
    </submittedName>
</protein>
<dbReference type="GO" id="GO:0010945">
    <property type="term" value="F:coenzyme A diphosphatase activity"/>
    <property type="evidence" value="ECO:0007669"/>
    <property type="project" value="InterPro"/>
</dbReference>
<sequence length="169" mass="18038">MRGKSAGTGMAAAVLIAVTDRPEPGLILTLRPETMRRHAGQIAFPGGRVDPEDADEIAAALREAQEEVALPPSAVEIVGTMGLYQTGTGFDIVPVLGVIAPDLVLVPHDAEVAAVFEVPLNFVLDPANLVEQHATIDGIERRYLQITWGERRIWGATAAMLANLAARLR</sequence>
<dbReference type="AlphaFoldDB" id="A0A494TQW5"/>
<dbReference type="OrthoDB" id="9802805at2"/>
<reference evidence="8 9" key="1">
    <citation type="submission" date="2018-09" db="EMBL/GenBank/DDBJ databases">
        <title>Sphingomonas peninsula sp. nov., isolated from fildes peninsula, Antarctic soil.</title>
        <authorList>
            <person name="Yingchao G."/>
        </authorList>
    </citation>
    <scope>NUCLEOTIDE SEQUENCE [LARGE SCALE GENOMIC DNA]</scope>
    <source>
        <strain evidence="8 9">YZ-8</strain>
    </source>
</reference>
<dbReference type="NCBIfam" id="NF007980">
    <property type="entry name" value="PRK10707.1"/>
    <property type="match status" value="1"/>
</dbReference>
<dbReference type="SUPFAM" id="SSF55811">
    <property type="entry name" value="Nudix"/>
    <property type="match status" value="1"/>
</dbReference>
<dbReference type="PANTHER" id="PTHR12992">
    <property type="entry name" value="NUDIX HYDROLASE"/>
    <property type="match status" value="1"/>
</dbReference>